<dbReference type="AlphaFoldDB" id="A0A0M9GLR5"/>
<dbReference type="RefSeq" id="WP_053999494.1">
    <property type="nucleotide sequence ID" value="NZ_JXMU01000016.1"/>
</dbReference>
<dbReference type="Pfam" id="PF03747">
    <property type="entry name" value="ADP_ribosyl_GH"/>
    <property type="match status" value="1"/>
</dbReference>
<protein>
    <recommendedName>
        <fullName evidence="3">Crystallin</fullName>
    </recommendedName>
</protein>
<evidence type="ECO:0000313" key="2">
    <source>
        <dbReference type="Proteomes" id="UP000038011"/>
    </source>
</evidence>
<comment type="caution">
    <text evidence="1">The sequence shown here is derived from an EMBL/GenBank/DDBJ whole genome shotgun (WGS) entry which is preliminary data.</text>
</comment>
<dbReference type="STRING" id="1514904.SU32_11355"/>
<organism evidence="1 2">
    <name type="scientific">Ahrensia marina</name>
    <dbReference type="NCBI Taxonomy" id="1514904"/>
    <lineage>
        <taxon>Bacteria</taxon>
        <taxon>Pseudomonadati</taxon>
        <taxon>Pseudomonadota</taxon>
        <taxon>Alphaproteobacteria</taxon>
        <taxon>Hyphomicrobiales</taxon>
        <taxon>Ahrensiaceae</taxon>
        <taxon>Ahrensia</taxon>
    </lineage>
</organism>
<dbReference type="Gene3D" id="2.60.120.560">
    <property type="entry name" value="Exo-inulinase, domain 1"/>
    <property type="match status" value="1"/>
</dbReference>
<name>A0A0M9GLR5_9HYPH</name>
<dbReference type="Gene3D" id="1.10.4080.10">
    <property type="entry name" value="ADP-ribosylation/Crystallin J1"/>
    <property type="match status" value="1"/>
</dbReference>
<evidence type="ECO:0008006" key="3">
    <source>
        <dbReference type="Google" id="ProtNLM"/>
    </source>
</evidence>
<dbReference type="InterPro" id="IPR036705">
    <property type="entry name" value="Ribosyl_crysJ1_sf"/>
</dbReference>
<gene>
    <name evidence="1" type="ORF">SU32_11355</name>
</gene>
<dbReference type="SUPFAM" id="SSF101478">
    <property type="entry name" value="ADP-ribosylglycohydrolase"/>
    <property type="match status" value="1"/>
</dbReference>
<reference evidence="1 2" key="1">
    <citation type="submission" date="2015-01" db="EMBL/GenBank/DDBJ databases">
        <title>Ahrensia donghaiensis sp. nov., a novel dimethylsulphoniopropionate-cleavage bacterium isolated from seawater and emended descriptions of the genus Ahrensia and Ahrensia kielensis.</title>
        <authorList>
            <person name="Liu J."/>
        </authorList>
    </citation>
    <scope>NUCLEOTIDE SEQUENCE [LARGE SCALE GENOMIC DNA]</scope>
    <source>
        <strain evidence="1 2">LZD062</strain>
    </source>
</reference>
<dbReference type="Proteomes" id="UP000038011">
    <property type="component" value="Unassembled WGS sequence"/>
</dbReference>
<accession>A0A0M9GLR5</accession>
<dbReference type="PATRIC" id="fig|1514904.3.peg.1114"/>
<keyword evidence="2" id="KW-1185">Reference proteome</keyword>
<dbReference type="InterPro" id="IPR005502">
    <property type="entry name" value="Ribosyl_crysJ1"/>
</dbReference>
<sequence>MTPDQLREKIYAGIIGKAAGVRLGAPVEPTAWDHDRIRDTYGELTGYVRDYRNFAADDDTNGPFYFVRPLWDEGELTPESAGRNWLNYIADGHGMLWWGGFGISTEQTAYEHLQAGIVPPETGSIERNGIISAEQIGGQIFSDCWGWVNPGAPAKAAKMAKIAASVSHDGEALEGAAYVAAATAAAFDQADIHDVHNVARSYVNDGTAYARVLDAVTAWHKEHPDDWRSCFAMLERDFGYDKWTGVCHVIPNAGVVCLGLLYGQGDMPRTIEITTMCGWDTDCNAGNAGSIAGILQGIQKDWDKYRRPINDILITSAVTGAMNIVDMPSFARDLTVLALRQSGHSVPKNWNDLAYLRGIDFDFSLPGASHGIRAEGSHRLRTMPGLSANALSIQIDRWAGTDKGRVFWKPFYRESDFDDNRYRPMLSPVTASGQSVTLTLRGSQPIEGPRSIKFVPYIRRAMSGLEEELGIWAELPDDWQDINFTLPEGDEAIDEIGIKLCQQGDTRTLMYVELQRLRIEGTGHTIIDPAIEAEEWGSISRFTFNRGKWSLKDGCIIGETDSDADLWTGHHFATDQSVSAQITPISGSHHLVVARASGTSRYYAGGIVDGQAVIIAEDFGTTYLAKADFDAAPDASLTLSLSAIDDALSLSINGKTILNATDQRHQRGMAGLRIGAAGKMSCRRFEIMES</sequence>
<dbReference type="EMBL" id="JXMU01000016">
    <property type="protein sequence ID" value="KPB00807.1"/>
    <property type="molecule type" value="Genomic_DNA"/>
</dbReference>
<proteinExistence type="predicted"/>
<dbReference type="OrthoDB" id="9761704at2"/>
<evidence type="ECO:0000313" key="1">
    <source>
        <dbReference type="EMBL" id="KPB00807.1"/>
    </source>
</evidence>